<gene>
    <name evidence="3" type="ORF">HDA36_001280</name>
</gene>
<dbReference type="EMBL" id="JACHDB010000001">
    <property type="protein sequence ID" value="MBB5431196.1"/>
    <property type="molecule type" value="Genomic_DNA"/>
</dbReference>
<dbReference type="Gene3D" id="1.10.101.10">
    <property type="entry name" value="PGBD-like superfamily/PGBD"/>
    <property type="match status" value="2"/>
</dbReference>
<keyword evidence="1" id="KW-0732">Signal</keyword>
<dbReference type="SUPFAM" id="SSF47090">
    <property type="entry name" value="PGBD-like"/>
    <property type="match status" value="2"/>
</dbReference>
<name>A0A7W8QKJ2_9ACTN</name>
<evidence type="ECO:0000256" key="1">
    <source>
        <dbReference type="SAM" id="SignalP"/>
    </source>
</evidence>
<feature type="domain" description="Peptidoglycan binding-like" evidence="2">
    <location>
        <begin position="67"/>
        <end position="113"/>
    </location>
</feature>
<sequence length="190" mass="19945">MGTMIDRAAAVLASGALALAAGMAGAPAALADGPDTPPQVLAEIEALEWPEYSFGDADTDIAVAGYLLRHLGHFTGEPRDHFTTYTEEAVEEFQTDADLKVTGTLNQETWTALRGEVFGEWGQGLPGDSGDPVRAIQYSLASDYGKDVVVDGRYGAMTAAAVKEVQEEFGIDADGIVGKITFRAMVCGGV</sequence>
<dbReference type="Proteomes" id="UP000572635">
    <property type="component" value="Unassembled WGS sequence"/>
</dbReference>
<organism evidence="3 4">
    <name type="scientific">Nocardiopsis composta</name>
    <dbReference type="NCBI Taxonomy" id="157465"/>
    <lineage>
        <taxon>Bacteria</taxon>
        <taxon>Bacillati</taxon>
        <taxon>Actinomycetota</taxon>
        <taxon>Actinomycetes</taxon>
        <taxon>Streptosporangiales</taxon>
        <taxon>Nocardiopsidaceae</taxon>
        <taxon>Nocardiopsis</taxon>
    </lineage>
</organism>
<accession>A0A7W8QKJ2</accession>
<proteinExistence type="predicted"/>
<keyword evidence="3" id="KW-0378">Hydrolase</keyword>
<dbReference type="AlphaFoldDB" id="A0A7W8QKJ2"/>
<dbReference type="RefSeq" id="WP_184390460.1">
    <property type="nucleotide sequence ID" value="NZ_BAAAJD010000007.1"/>
</dbReference>
<dbReference type="InterPro" id="IPR036365">
    <property type="entry name" value="PGBD-like_sf"/>
</dbReference>
<dbReference type="InterPro" id="IPR006311">
    <property type="entry name" value="TAT_signal"/>
</dbReference>
<feature type="signal peptide" evidence="1">
    <location>
        <begin position="1"/>
        <end position="31"/>
    </location>
</feature>
<evidence type="ECO:0000313" key="3">
    <source>
        <dbReference type="EMBL" id="MBB5431196.1"/>
    </source>
</evidence>
<evidence type="ECO:0000313" key="4">
    <source>
        <dbReference type="Proteomes" id="UP000572635"/>
    </source>
</evidence>
<protein>
    <submittedName>
        <fullName evidence="3">Peptidoglycan hydrolase-like protein with peptidoglycan-binding domain</fullName>
    </submittedName>
</protein>
<dbReference type="Pfam" id="PF01471">
    <property type="entry name" value="PG_binding_1"/>
    <property type="match status" value="2"/>
</dbReference>
<evidence type="ECO:0000259" key="2">
    <source>
        <dbReference type="Pfam" id="PF01471"/>
    </source>
</evidence>
<feature type="chain" id="PRO_5031115895" evidence="1">
    <location>
        <begin position="32"/>
        <end position="190"/>
    </location>
</feature>
<keyword evidence="4" id="KW-1185">Reference proteome</keyword>
<dbReference type="InterPro" id="IPR002477">
    <property type="entry name" value="Peptidoglycan-bd-like"/>
</dbReference>
<dbReference type="GO" id="GO:0016787">
    <property type="term" value="F:hydrolase activity"/>
    <property type="evidence" value="ECO:0007669"/>
    <property type="project" value="UniProtKB-KW"/>
</dbReference>
<feature type="domain" description="Peptidoglycan binding-like" evidence="2">
    <location>
        <begin position="129"/>
        <end position="185"/>
    </location>
</feature>
<dbReference type="PROSITE" id="PS51318">
    <property type="entry name" value="TAT"/>
    <property type="match status" value="1"/>
</dbReference>
<reference evidence="3 4" key="1">
    <citation type="submission" date="2020-08" db="EMBL/GenBank/DDBJ databases">
        <title>Sequencing the genomes of 1000 actinobacteria strains.</title>
        <authorList>
            <person name="Klenk H.-P."/>
        </authorList>
    </citation>
    <scope>NUCLEOTIDE SEQUENCE [LARGE SCALE GENOMIC DNA]</scope>
    <source>
        <strain evidence="3 4">DSM 44551</strain>
    </source>
</reference>
<dbReference type="InterPro" id="IPR036366">
    <property type="entry name" value="PGBDSf"/>
</dbReference>
<comment type="caution">
    <text evidence="3">The sequence shown here is derived from an EMBL/GenBank/DDBJ whole genome shotgun (WGS) entry which is preliminary data.</text>
</comment>